<dbReference type="GO" id="GO:0010038">
    <property type="term" value="P:response to metal ion"/>
    <property type="evidence" value="ECO:0007669"/>
    <property type="project" value="InterPro"/>
</dbReference>
<name>G7QCX0_9BACT</name>
<sequence>MPAAFVYITAASPEEAERIGRALVEARLAACANILPGMRSIYRWKGAVETAEETVLIAKTRMEKAEALLAKVRELHAYEVPCAVVLPIAAGLPDFLGWIDDETAP</sequence>
<dbReference type="EMBL" id="CM001368">
    <property type="protein sequence ID" value="EHJ46276.1"/>
    <property type="molecule type" value="Genomic_DNA"/>
</dbReference>
<dbReference type="Gene3D" id="3.30.70.120">
    <property type="match status" value="1"/>
</dbReference>
<dbReference type="InterPro" id="IPR015867">
    <property type="entry name" value="N-reg_PII/ATP_PRibTrfase_C"/>
</dbReference>
<dbReference type="SUPFAM" id="SSF54913">
    <property type="entry name" value="GlnB-like"/>
    <property type="match status" value="1"/>
</dbReference>
<dbReference type="RefSeq" id="WP_009179727.1">
    <property type="nucleotide sequence ID" value="NZ_CM001368.1"/>
</dbReference>
<dbReference type="PANTHER" id="PTHR23419:SF8">
    <property type="entry name" value="FI09726P"/>
    <property type="match status" value="1"/>
</dbReference>
<evidence type="ECO:0000256" key="1">
    <source>
        <dbReference type="ARBA" id="ARBA00010169"/>
    </source>
</evidence>
<dbReference type="GO" id="GO:0005507">
    <property type="term" value="F:copper ion binding"/>
    <property type="evidence" value="ECO:0007669"/>
    <property type="project" value="TreeGrafter"/>
</dbReference>
<dbReference type="HOGENOM" id="CLU_098807_3_1_7"/>
<evidence type="ECO:0000313" key="3">
    <source>
        <dbReference type="Proteomes" id="UP000004662"/>
    </source>
</evidence>
<protein>
    <submittedName>
        <fullName evidence="2">CutA1 divalent ion tolerance protein</fullName>
    </submittedName>
</protein>
<dbReference type="PANTHER" id="PTHR23419">
    <property type="entry name" value="DIVALENT CATION TOLERANCE CUTA-RELATED"/>
    <property type="match status" value="1"/>
</dbReference>
<accession>G7QCX0</accession>
<organism evidence="2 3">
    <name type="scientific">Solidesulfovibrio carbinoliphilus subsp. oakridgensis</name>
    <dbReference type="NCBI Taxonomy" id="694327"/>
    <lineage>
        <taxon>Bacteria</taxon>
        <taxon>Pseudomonadati</taxon>
        <taxon>Thermodesulfobacteriota</taxon>
        <taxon>Desulfovibrionia</taxon>
        <taxon>Desulfovibrionales</taxon>
        <taxon>Desulfovibrionaceae</taxon>
        <taxon>Solidesulfovibrio</taxon>
    </lineage>
</organism>
<dbReference type="OrthoDB" id="37622at2"/>
<dbReference type="Pfam" id="PF03091">
    <property type="entry name" value="CutA1"/>
    <property type="match status" value="1"/>
</dbReference>
<comment type="similarity">
    <text evidence="1">Belongs to the CutA family.</text>
</comment>
<gene>
    <name evidence="2" type="ORF">DFW101_0259</name>
</gene>
<dbReference type="AlphaFoldDB" id="G7QCX0"/>
<dbReference type="InterPro" id="IPR004323">
    <property type="entry name" value="Ion_tolerance_CutA"/>
</dbReference>
<evidence type="ECO:0000313" key="2">
    <source>
        <dbReference type="EMBL" id="EHJ46276.1"/>
    </source>
</evidence>
<proteinExistence type="inferred from homology"/>
<dbReference type="STRING" id="694327.DFW101_0259"/>
<dbReference type="InterPro" id="IPR011322">
    <property type="entry name" value="N-reg_PII-like_a/b"/>
</dbReference>
<keyword evidence="3" id="KW-1185">Reference proteome</keyword>
<reference evidence="3" key="1">
    <citation type="journal article" date="2015" name="Genome Announc.">
        <title>High-Quality Draft Genome Sequence of Desulfovibrio carbinoliphilus FW-101-2B, an Organic Acid-Oxidizing Sulfate-Reducing Bacterium Isolated from Uranium(VI)-Contaminated Groundwater.</title>
        <authorList>
            <person name="Ramsay B.D."/>
            <person name="Hwang C."/>
            <person name="Woo H.L."/>
            <person name="Carroll S.L."/>
            <person name="Lucas S."/>
            <person name="Han J."/>
            <person name="Lapidus A.L."/>
            <person name="Cheng J.F."/>
            <person name="Goodwin L.A."/>
            <person name="Pitluck S."/>
            <person name="Peters L."/>
            <person name="Chertkov O."/>
            <person name="Held B."/>
            <person name="Detter J.C."/>
            <person name="Han C.S."/>
            <person name="Tapia R."/>
            <person name="Land M.L."/>
            <person name="Hauser L.J."/>
            <person name="Kyrpides N.C."/>
            <person name="Ivanova N.N."/>
            <person name="Mikhailova N."/>
            <person name="Pagani I."/>
            <person name="Woyke T."/>
            <person name="Arkin A.P."/>
            <person name="Dehal P."/>
            <person name="Chivian D."/>
            <person name="Criddle C.S."/>
            <person name="Wu W."/>
            <person name="Chakraborty R."/>
            <person name="Hazen T.C."/>
            <person name="Fields M.W."/>
        </authorList>
    </citation>
    <scope>NUCLEOTIDE SEQUENCE [LARGE SCALE GENOMIC DNA]</scope>
    <source>
        <strain evidence="3">FW-101-2B</strain>
    </source>
</reference>
<dbReference type="Proteomes" id="UP000004662">
    <property type="component" value="Chromosome"/>
</dbReference>
<dbReference type="eggNOG" id="COG1324">
    <property type="taxonomic scope" value="Bacteria"/>
</dbReference>